<accession>A0A834J2T9</accession>
<protein>
    <submittedName>
        <fullName evidence="2">Uncharacterized protein</fullName>
    </submittedName>
</protein>
<dbReference type="AlphaFoldDB" id="A0A834J2T9"/>
<gene>
    <name evidence="2" type="ORF">GWI33_004346</name>
</gene>
<feature type="compositionally biased region" description="Basic and acidic residues" evidence="1">
    <location>
        <begin position="102"/>
        <end position="112"/>
    </location>
</feature>
<dbReference type="EMBL" id="JAACXV010000022">
    <property type="protein sequence ID" value="KAF7286722.1"/>
    <property type="molecule type" value="Genomic_DNA"/>
</dbReference>
<evidence type="ECO:0000313" key="2">
    <source>
        <dbReference type="EMBL" id="KAF7286722.1"/>
    </source>
</evidence>
<organism evidence="2 3">
    <name type="scientific">Rhynchophorus ferrugineus</name>
    <name type="common">Red palm weevil</name>
    <name type="synonym">Curculio ferrugineus</name>
    <dbReference type="NCBI Taxonomy" id="354439"/>
    <lineage>
        <taxon>Eukaryota</taxon>
        <taxon>Metazoa</taxon>
        <taxon>Ecdysozoa</taxon>
        <taxon>Arthropoda</taxon>
        <taxon>Hexapoda</taxon>
        <taxon>Insecta</taxon>
        <taxon>Pterygota</taxon>
        <taxon>Neoptera</taxon>
        <taxon>Endopterygota</taxon>
        <taxon>Coleoptera</taxon>
        <taxon>Polyphaga</taxon>
        <taxon>Cucujiformia</taxon>
        <taxon>Curculionidae</taxon>
        <taxon>Dryophthorinae</taxon>
        <taxon>Rhynchophorus</taxon>
    </lineage>
</organism>
<sequence length="142" mass="16458">MRVVFFGTPYKNYNAQVVYVLKHVCAKYFAYKKYKEEKDYEAQYHKNPDLFSARISAQQCFAEKLQEKYNQQIKEHEAKLQKKKEMMLLSNNVEHSGGYVLGRDDKKTKSLRSDYNPLMGYGSSSNYRPPKRSKCGGGGCGK</sequence>
<evidence type="ECO:0000313" key="3">
    <source>
        <dbReference type="Proteomes" id="UP000625711"/>
    </source>
</evidence>
<dbReference type="OrthoDB" id="75792at2759"/>
<name>A0A834J2T9_RHYFE</name>
<proteinExistence type="predicted"/>
<comment type="caution">
    <text evidence="2">The sequence shown here is derived from an EMBL/GenBank/DDBJ whole genome shotgun (WGS) entry which is preliminary data.</text>
</comment>
<feature type="region of interest" description="Disordered" evidence="1">
    <location>
        <begin position="99"/>
        <end position="142"/>
    </location>
</feature>
<evidence type="ECO:0000256" key="1">
    <source>
        <dbReference type="SAM" id="MobiDB-lite"/>
    </source>
</evidence>
<keyword evidence="3" id="KW-1185">Reference proteome</keyword>
<reference evidence="2" key="1">
    <citation type="submission" date="2020-08" db="EMBL/GenBank/DDBJ databases">
        <title>Genome sequencing and assembly of the red palm weevil Rhynchophorus ferrugineus.</title>
        <authorList>
            <person name="Dias G.B."/>
            <person name="Bergman C.M."/>
            <person name="Manee M."/>
        </authorList>
    </citation>
    <scope>NUCLEOTIDE SEQUENCE</scope>
    <source>
        <strain evidence="2">AA-2017</strain>
        <tissue evidence="2">Whole larva</tissue>
    </source>
</reference>
<dbReference type="Proteomes" id="UP000625711">
    <property type="component" value="Unassembled WGS sequence"/>
</dbReference>